<keyword evidence="3" id="KW-1185">Reference proteome</keyword>
<dbReference type="STRING" id="1380566.A0A179FX08"/>
<evidence type="ECO:0000313" key="3">
    <source>
        <dbReference type="Proteomes" id="UP000078397"/>
    </source>
</evidence>
<comment type="caution">
    <text evidence="2">The sequence shown here is derived from an EMBL/GenBank/DDBJ whole genome shotgun (WGS) entry which is preliminary data.</text>
</comment>
<evidence type="ECO:0000313" key="2">
    <source>
        <dbReference type="EMBL" id="OAQ69758.1"/>
    </source>
</evidence>
<proteinExistence type="predicted"/>
<dbReference type="RefSeq" id="XP_018146295.1">
    <property type="nucleotide sequence ID" value="XM_018282008.1"/>
</dbReference>
<protein>
    <submittedName>
        <fullName evidence="2">Lipase/esterase family protein</fullName>
    </submittedName>
</protein>
<dbReference type="OrthoDB" id="5596743at2759"/>
<accession>A0A179FX08</accession>
<dbReference type="Proteomes" id="UP000078397">
    <property type="component" value="Unassembled WGS sequence"/>
</dbReference>
<dbReference type="AlphaFoldDB" id="A0A179FX08"/>
<keyword evidence="1" id="KW-0732">Signal</keyword>
<dbReference type="EMBL" id="LSBJ02000002">
    <property type="protein sequence ID" value="OAQ69758.1"/>
    <property type="molecule type" value="Genomic_DNA"/>
</dbReference>
<dbReference type="GeneID" id="28846002"/>
<evidence type="ECO:0000256" key="1">
    <source>
        <dbReference type="SAM" id="SignalP"/>
    </source>
</evidence>
<feature type="chain" id="PRO_5008102142" evidence="1">
    <location>
        <begin position="21"/>
        <end position="145"/>
    </location>
</feature>
<name>A0A179FX08_METCM</name>
<organism evidence="2 3">
    <name type="scientific">Pochonia chlamydosporia 170</name>
    <dbReference type="NCBI Taxonomy" id="1380566"/>
    <lineage>
        <taxon>Eukaryota</taxon>
        <taxon>Fungi</taxon>
        <taxon>Dikarya</taxon>
        <taxon>Ascomycota</taxon>
        <taxon>Pezizomycotina</taxon>
        <taxon>Sordariomycetes</taxon>
        <taxon>Hypocreomycetidae</taxon>
        <taxon>Hypocreales</taxon>
        <taxon>Clavicipitaceae</taxon>
        <taxon>Pochonia</taxon>
    </lineage>
</organism>
<gene>
    <name evidence="2" type="ORF">VFPPC_02341</name>
</gene>
<sequence>MKAAVVLSFVAAAVAGAIEARDGHCGGDNCARQVTGTRDGLSPISSRKNDCSNFMKTTIVPDATTVTVTVTVDPDEPASLTKRGVEYRAATEAPTAVPAYASSCQNAGKYSSACSCWGITAVTTTAPVPTKTTTVTVTADYCEDL</sequence>
<reference evidence="2 3" key="1">
    <citation type="journal article" date="2016" name="PLoS Pathog.">
        <title>Biosynthesis of antibiotic leucinostatins in bio-control fungus Purpureocillium lilacinum and their inhibition on phytophthora revealed by genome mining.</title>
        <authorList>
            <person name="Wang G."/>
            <person name="Liu Z."/>
            <person name="Lin R."/>
            <person name="Li E."/>
            <person name="Mao Z."/>
            <person name="Ling J."/>
            <person name="Yang Y."/>
            <person name="Yin W.B."/>
            <person name="Xie B."/>
        </authorList>
    </citation>
    <scope>NUCLEOTIDE SEQUENCE [LARGE SCALE GENOMIC DNA]</scope>
    <source>
        <strain evidence="2">170</strain>
    </source>
</reference>
<feature type="signal peptide" evidence="1">
    <location>
        <begin position="1"/>
        <end position="20"/>
    </location>
</feature>
<dbReference type="KEGG" id="pchm:VFPPC_02341"/>